<feature type="signal peptide" evidence="1">
    <location>
        <begin position="1"/>
        <end position="18"/>
    </location>
</feature>
<dbReference type="OrthoDB" id="4657524at2759"/>
<dbReference type="EMBL" id="MCFI01000018">
    <property type="protein sequence ID" value="ORY78137.1"/>
    <property type="molecule type" value="Genomic_DNA"/>
</dbReference>
<dbReference type="OMA" id="ADSGKMC"/>
<reference evidence="4 5" key="1">
    <citation type="submission" date="2016-07" db="EMBL/GenBank/DDBJ databases">
        <title>Pervasive Adenine N6-methylation of Active Genes in Fungi.</title>
        <authorList>
            <consortium name="DOE Joint Genome Institute"/>
            <person name="Mondo S.J."/>
            <person name="Dannebaum R.O."/>
            <person name="Kuo R.C."/>
            <person name="Labutti K."/>
            <person name="Haridas S."/>
            <person name="Kuo A."/>
            <person name="Salamov A."/>
            <person name="Ahrendt S.R."/>
            <person name="Lipzen A."/>
            <person name="Sullivan W."/>
            <person name="Andreopoulos W.B."/>
            <person name="Clum A."/>
            <person name="Lindquist E."/>
            <person name="Daum C."/>
            <person name="Ramamoorthy G.K."/>
            <person name="Gryganskyi A."/>
            <person name="Culley D."/>
            <person name="Magnuson J.K."/>
            <person name="James T.Y."/>
            <person name="O'Malley M.A."/>
            <person name="Stajich J.E."/>
            <person name="Spatafora J.W."/>
            <person name="Visel A."/>
            <person name="Grigoriev I.V."/>
        </authorList>
    </citation>
    <scope>NUCLEOTIDE SEQUENCE [LARGE SCALE GENOMIC DNA]</scope>
    <source>
        <strain evidence="4 5">12-1054</strain>
    </source>
</reference>
<dbReference type="AlphaFoldDB" id="A0A1Y2F377"/>
<dbReference type="GeneID" id="63787272"/>
<protein>
    <submittedName>
        <fullName evidence="4">Ubiquitin 3 binding protein But2 C-terminal domain-domain-containing protein</fullName>
    </submittedName>
</protein>
<dbReference type="Proteomes" id="UP000193685">
    <property type="component" value="Unassembled WGS sequence"/>
</dbReference>
<evidence type="ECO:0000313" key="4">
    <source>
        <dbReference type="EMBL" id="ORY78137.1"/>
    </source>
</evidence>
<gene>
    <name evidence="4" type="ORF">BCR37DRAFT_388874</name>
</gene>
<name>A0A1Y2F377_PROLT</name>
<feature type="domain" description="Cell wall mannoprotein PIR1-like C-terminal" evidence="3">
    <location>
        <begin position="82"/>
        <end position="150"/>
    </location>
</feature>
<dbReference type="RefSeq" id="XP_040723248.1">
    <property type="nucleotide sequence ID" value="XM_040870673.1"/>
</dbReference>
<evidence type="ECO:0000313" key="5">
    <source>
        <dbReference type="Proteomes" id="UP000193685"/>
    </source>
</evidence>
<dbReference type="Pfam" id="PF09792">
    <property type="entry name" value="But2"/>
    <property type="match status" value="1"/>
</dbReference>
<dbReference type="Pfam" id="PF22799">
    <property type="entry name" value="PIR1-like_C"/>
    <property type="match status" value="1"/>
</dbReference>
<keyword evidence="1" id="KW-0732">Signal</keyword>
<dbReference type="PANTHER" id="PTHR39613:SF1">
    <property type="entry name" value="ANCHORED CELL WALL PROTEIN, PUTATIVE (AFU_ORTHOLOGUE AFUA_4G08960)-RELATED"/>
    <property type="match status" value="1"/>
</dbReference>
<feature type="domain" description="Ubiquitin 3 binding protein But2 C-terminal" evidence="2">
    <location>
        <begin position="277"/>
        <end position="422"/>
    </location>
</feature>
<evidence type="ECO:0000259" key="3">
    <source>
        <dbReference type="Pfam" id="PF22799"/>
    </source>
</evidence>
<comment type="caution">
    <text evidence="4">The sequence shown here is derived from an EMBL/GenBank/DDBJ whole genome shotgun (WGS) entry which is preliminary data.</text>
</comment>
<organism evidence="4 5">
    <name type="scientific">Protomyces lactucae-debilis</name>
    <dbReference type="NCBI Taxonomy" id="2754530"/>
    <lineage>
        <taxon>Eukaryota</taxon>
        <taxon>Fungi</taxon>
        <taxon>Dikarya</taxon>
        <taxon>Ascomycota</taxon>
        <taxon>Taphrinomycotina</taxon>
        <taxon>Taphrinomycetes</taxon>
        <taxon>Taphrinales</taxon>
        <taxon>Protomycetaceae</taxon>
        <taxon>Protomyces</taxon>
    </lineage>
</organism>
<accession>A0A1Y2F377</accession>
<dbReference type="InterPro" id="IPR018620">
    <property type="entry name" value="Ubiquitin3-bd_protein_But2_C"/>
</dbReference>
<keyword evidence="5" id="KW-1185">Reference proteome</keyword>
<dbReference type="STRING" id="56484.A0A1Y2F377"/>
<evidence type="ECO:0000256" key="1">
    <source>
        <dbReference type="SAM" id="SignalP"/>
    </source>
</evidence>
<sequence>MKFSSFASLGLTASLASAQSNCSSTQSSTFVIQVNGCGIGQIDDGQVRAINISSVSQIADGQVRCALTGTGIALSSFTLTNGCITDNAGRTCEISNQSQLQCQNPATVGASTTGFSVCSGMLAFNGKTSFLACLATGALPGYNLYTVDVDRSTVTGCILVELLVPVCPPASASCVASTLTLPATTVVQTVTIPGTTVTSTVTPAAQTNVQTLISTSTPASKTVVQSVTSAMTSGHVNITASSIVSTAVASQTTLHTVASPAPSACFNITNALGSKSYPRTILGVSSSRPNDVIGMLYIPQIGGGSSSVFTFDFQQAGTCSINFLFPTKAQIQALGGTTDYTLAGGNSIDVTLYQLASVATDAASLTYSNKPVQVATYTATLTPGQNTTFATFACPVGKSVSYELAVSAGSSSTLSFFEDYNPPPMGLVLGQC</sequence>
<proteinExistence type="predicted"/>
<evidence type="ECO:0000259" key="2">
    <source>
        <dbReference type="Pfam" id="PF09792"/>
    </source>
</evidence>
<dbReference type="PANTHER" id="PTHR39613">
    <property type="entry name" value="ANCHORED CELL WALL PROTEIN, PUTATIVE (AFU_ORTHOLOGUE AFUA_4G08960)-RELATED"/>
    <property type="match status" value="1"/>
</dbReference>
<feature type="chain" id="PRO_5013254457" evidence="1">
    <location>
        <begin position="19"/>
        <end position="432"/>
    </location>
</feature>
<dbReference type="InterPro" id="IPR054508">
    <property type="entry name" value="PIR1-like_C"/>
</dbReference>